<comment type="caution">
    <text evidence="2">The sequence shown here is derived from an EMBL/GenBank/DDBJ whole genome shotgun (WGS) entry which is preliminary data.</text>
</comment>
<feature type="compositionally biased region" description="Basic and acidic residues" evidence="1">
    <location>
        <begin position="31"/>
        <end position="41"/>
    </location>
</feature>
<evidence type="ECO:0000256" key="1">
    <source>
        <dbReference type="SAM" id="MobiDB-lite"/>
    </source>
</evidence>
<evidence type="ECO:0000313" key="2">
    <source>
        <dbReference type="EMBL" id="MDC0742803.1"/>
    </source>
</evidence>
<reference evidence="2 3" key="1">
    <citation type="submission" date="2022-11" db="EMBL/GenBank/DDBJ databases">
        <title>Minimal conservation of predation-associated metabolite biosynthetic gene clusters underscores biosynthetic potential of Myxococcota including descriptions for ten novel species: Archangium lansinium sp. nov., Myxococcus landrumus sp. nov., Nannocystis bai.</title>
        <authorList>
            <person name="Ahearne A."/>
            <person name="Stevens C."/>
            <person name="Dowd S."/>
        </authorList>
    </citation>
    <scope>NUCLEOTIDE SEQUENCE [LARGE SCALE GENOMIC DNA]</scope>
    <source>
        <strain evidence="2 3">RJM3</strain>
    </source>
</reference>
<sequence length="171" mass="18470">MSDQRSDPPSNPVQRLGLRSDEPSCAPNPFERFDLDPKEGPRAITERLRELAEDAGESERAVIRAAWEELTLHPLRRLRAAIGARPRHPALDRSGPAQAPPKIRKTPGAEPVGLADLTPRPSVALALATFVSRGAERSPRSVLSLDEDPVLAAGAPSSDPAFAPTSPERKR</sequence>
<organism evidence="2 3">
    <name type="scientific">Polyangium mundeleinium</name>
    <dbReference type="NCBI Taxonomy" id="2995306"/>
    <lineage>
        <taxon>Bacteria</taxon>
        <taxon>Pseudomonadati</taxon>
        <taxon>Myxococcota</taxon>
        <taxon>Polyangia</taxon>
        <taxon>Polyangiales</taxon>
        <taxon>Polyangiaceae</taxon>
        <taxon>Polyangium</taxon>
    </lineage>
</organism>
<protein>
    <submittedName>
        <fullName evidence="2">Uncharacterized protein</fullName>
    </submittedName>
</protein>
<proteinExistence type="predicted"/>
<accession>A0ABT5ENP2</accession>
<name>A0ABT5ENP2_9BACT</name>
<dbReference type="Proteomes" id="UP001221411">
    <property type="component" value="Unassembled WGS sequence"/>
</dbReference>
<keyword evidence="3" id="KW-1185">Reference proteome</keyword>
<dbReference type="EMBL" id="JAQNDO010000001">
    <property type="protein sequence ID" value="MDC0742803.1"/>
    <property type="molecule type" value="Genomic_DNA"/>
</dbReference>
<feature type="region of interest" description="Disordered" evidence="1">
    <location>
        <begin position="83"/>
        <end position="118"/>
    </location>
</feature>
<evidence type="ECO:0000313" key="3">
    <source>
        <dbReference type="Proteomes" id="UP001221411"/>
    </source>
</evidence>
<gene>
    <name evidence="2" type="ORF">POL67_15740</name>
</gene>
<feature type="region of interest" description="Disordered" evidence="1">
    <location>
        <begin position="1"/>
        <end position="41"/>
    </location>
</feature>
<feature type="region of interest" description="Disordered" evidence="1">
    <location>
        <begin position="133"/>
        <end position="171"/>
    </location>
</feature>
<dbReference type="RefSeq" id="WP_271918178.1">
    <property type="nucleotide sequence ID" value="NZ_JAQNDO010000001.1"/>
</dbReference>